<keyword evidence="3" id="KW-1185">Reference proteome</keyword>
<dbReference type="RefSeq" id="XP_060292167.1">
    <property type="nucleotide sequence ID" value="XM_060435290.1"/>
</dbReference>
<protein>
    <submittedName>
        <fullName evidence="2">Uncharacterized protein</fullName>
    </submittedName>
</protein>
<sequence>MAGTMQLQLRPAPGPRPPPDLAKFLPCKAAIEVIAKSTKSTKNITTIPSIEPQQQQRHFIAAQVGASLHIQLAKLTSNRMASRADSPDDGDPFYLTPDLPAPAPALETESRQTDLPPEHDLLNNKYESIDTLMLELQAWANEQGFSVKKARACNYIKDLGPSRVDISCLSG</sequence>
<feature type="region of interest" description="Disordered" evidence="1">
    <location>
        <begin position="78"/>
        <end position="115"/>
    </location>
</feature>
<reference evidence="2" key="1">
    <citation type="submission" date="2023-06" db="EMBL/GenBank/DDBJ databases">
        <title>Genome-scale phylogeny and comparative genomics of the fungal order Sordariales.</title>
        <authorList>
            <consortium name="Lawrence Berkeley National Laboratory"/>
            <person name="Hensen N."/>
            <person name="Bonometti L."/>
            <person name="Westerberg I."/>
            <person name="Brannstrom I.O."/>
            <person name="Guillou S."/>
            <person name="Cros-Aarteil S."/>
            <person name="Calhoun S."/>
            <person name="Haridas S."/>
            <person name="Kuo A."/>
            <person name="Mondo S."/>
            <person name="Pangilinan J."/>
            <person name="Riley R."/>
            <person name="LaButti K."/>
            <person name="Andreopoulos B."/>
            <person name="Lipzen A."/>
            <person name="Chen C."/>
            <person name="Yanf M."/>
            <person name="Daum C."/>
            <person name="Ng V."/>
            <person name="Clum A."/>
            <person name="Steindorff A."/>
            <person name="Ohm R."/>
            <person name="Martin F."/>
            <person name="Silar P."/>
            <person name="Natvig D."/>
            <person name="Lalanne C."/>
            <person name="Gautier V."/>
            <person name="Ament-velasquez S.L."/>
            <person name="Kruys A."/>
            <person name="Hutchinson M.I."/>
            <person name="Powell A.J."/>
            <person name="Barry K."/>
            <person name="Miller A.N."/>
            <person name="Grigoriev I.V."/>
            <person name="Debuchy R."/>
            <person name="Gladieux P."/>
            <person name="Thoren M.H."/>
            <person name="Johannesson H."/>
        </authorList>
    </citation>
    <scope>NUCLEOTIDE SEQUENCE</scope>
    <source>
        <strain evidence="2">SMH2392-1A</strain>
    </source>
</reference>
<organism evidence="2 3">
    <name type="scientific">Lasiosphaeria miniovina</name>
    <dbReference type="NCBI Taxonomy" id="1954250"/>
    <lineage>
        <taxon>Eukaryota</taxon>
        <taxon>Fungi</taxon>
        <taxon>Dikarya</taxon>
        <taxon>Ascomycota</taxon>
        <taxon>Pezizomycotina</taxon>
        <taxon>Sordariomycetes</taxon>
        <taxon>Sordariomycetidae</taxon>
        <taxon>Sordariales</taxon>
        <taxon>Lasiosphaeriaceae</taxon>
        <taxon>Lasiosphaeria</taxon>
    </lineage>
</organism>
<evidence type="ECO:0000313" key="3">
    <source>
        <dbReference type="Proteomes" id="UP001172101"/>
    </source>
</evidence>
<evidence type="ECO:0000313" key="2">
    <source>
        <dbReference type="EMBL" id="KAK0707073.1"/>
    </source>
</evidence>
<name>A0AA40DP77_9PEZI</name>
<evidence type="ECO:0000256" key="1">
    <source>
        <dbReference type="SAM" id="MobiDB-lite"/>
    </source>
</evidence>
<dbReference type="Proteomes" id="UP001172101">
    <property type="component" value="Unassembled WGS sequence"/>
</dbReference>
<dbReference type="GeneID" id="85318560"/>
<accession>A0AA40DP77</accession>
<comment type="caution">
    <text evidence="2">The sequence shown here is derived from an EMBL/GenBank/DDBJ whole genome shotgun (WGS) entry which is preliminary data.</text>
</comment>
<dbReference type="AlphaFoldDB" id="A0AA40DP77"/>
<dbReference type="EMBL" id="JAUIRO010000007">
    <property type="protein sequence ID" value="KAK0707073.1"/>
    <property type="molecule type" value="Genomic_DNA"/>
</dbReference>
<proteinExistence type="predicted"/>
<gene>
    <name evidence="2" type="ORF">B0T26DRAFT_484042</name>
</gene>